<reference evidence="2 3" key="1">
    <citation type="submission" date="2018-03" db="EMBL/GenBank/DDBJ databases">
        <authorList>
            <person name="Keele B.F."/>
        </authorList>
    </citation>
    <scope>NUCLEOTIDE SEQUENCE [LARGE SCALE GENOMIC DNA]</scope>
    <source>
        <strain evidence="2 3">CeCT 8812</strain>
    </source>
</reference>
<proteinExistence type="predicted"/>
<keyword evidence="3" id="KW-1185">Reference proteome</keyword>
<feature type="signal peptide" evidence="1">
    <location>
        <begin position="1"/>
        <end position="16"/>
    </location>
</feature>
<dbReference type="EMBL" id="OMKW01000004">
    <property type="protein sequence ID" value="SPF30639.1"/>
    <property type="molecule type" value="Genomic_DNA"/>
</dbReference>
<name>A0A2R8AEI4_9RHOB</name>
<feature type="chain" id="PRO_5015357544" description="Lysozyme inhibitor LprI N-terminal domain-containing protein" evidence="1">
    <location>
        <begin position="17"/>
        <end position="135"/>
    </location>
</feature>
<protein>
    <recommendedName>
        <fullName evidence="4">Lysozyme inhibitor LprI N-terminal domain-containing protein</fullName>
    </recommendedName>
</protein>
<accession>A0A2R8AEI4</accession>
<dbReference type="AlphaFoldDB" id="A0A2R8AEI4"/>
<evidence type="ECO:0008006" key="4">
    <source>
        <dbReference type="Google" id="ProtNLM"/>
    </source>
</evidence>
<dbReference type="Proteomes" id="UP000244932">
    <property type="component" value="Unassembled WGS sequence"/>
</dbReference>
<evidence type="ECO:0000313" key="3">
    <source>
        <dbReference type="Proteomes" id="UP000244932"/>
    </source>
</evidence>
<evidence type="ECO:0000313" key="2">
    <source>
        <dbReference type="EMBL" id="SPF30639.1"/>
    </source>
</evidence>
<sequence>MKLIALFMLIPIAASATGWDAERAQTHLLTCSGPGIACAVEGDARCVASGGEDCTRFNADVAETAMRVAYADFLAVSERETVSEGMAANSTIAQIAHGQDVWVAERDRRCSEDPLCLTGYNIERAGFFRDQIQAR</sequence>
<organism evidence="2 3">
    <name type="scientific">Pontivivens insulae</name>
    <dbReference type="NCBI Taxonomy" id="1639689"/>
    <lineage>
        <taxon>Bacteria</taxon>
        <taxon>Pseudomonadati</taxon>
        <taxon>Pseudomonadota</taxon>
        <taxon>Alphaproteobacteria</taxon>
        <taxon>Rhodobacterales</taxon>
        <taxon>Paracoccaceae</taxon>
        <taxon>Pontivivens</taxon>
    </lineage>
</organism>
<evidence type="ECO:0000256" key="1">
    <source>
        <dbReference type="SAM" id="SignalP"/>
    </source>
</evidence>
<gene>
    <name evidence="2" type="ORF">POI8812_02979</name>
</gene>
<dbReference type="RefSeq" id="WP_108783360.1">
    <property type="nucleotide sequence ID" value="NZ_OMKW01000004.1"/>
</dbReference>
<keyword evidence="1" id="KW-0732">Signal</keyword>